<accession>A0ABW8ULX3</accession>
<dbReference type="PROSITE" id="PS50010">
    <property type="entry name" value="DH_2"/>
    <property type="match status" value="1"/>
</dbReference>
<keyword evidence="1" id="KW-0175">Coiled coil</keyword>
<evidence type="ECO:0000256" key="1">
    <source>
        <dbReference type="SAM" id="Coils"/>
    </source>
</evidence>
<feature type="compositionally biased region" description="Basic and acidic residues" evidence="2">
    <location>
        <begin position="67"/>
        <end position="88"/>
    </location>
</feature>
<dbReference type="InterPro" id="IPR000219">
    <property type="entry name" value="DH_dom"/>
</dbReference>
<proteinExistence type="predicted"/>
<feature type="domain" description="DH" evidence="3">
    <location>
        <begin position="228"/>
        <end position="434"/>
    </location>
</feature>
<sequence>MVSDEQIQEASRALDRLYEETRYDQVREPIQAALNAYKSGKQKNLAILRVHQDRTNKIIEELEQEATEWKNKKDPDPDTHPKTKEMREQWKQQGIQVEPLYNVVEFRETVDEETKKRIEAALIETGLLDAVVSEEEVMVEYDRILRPNPQLMAYTLSEFLQPDVSETSVTAEFVEQILQSILIDESDEQVLSISEKGHYSIGLLKGHAVPVETVRFIGKNVRKRYREEQIRLLEEQIQSEKQELEKIETDIERNESSIRQADHDFKEFPNDENLFGLYDKLEKARFNINQLNDTIQRLSEAVKRIGKEVRELELSIKAQTKENSLNLTVQEYVTAADHMHEYERMLSELKREQEHFLNEEERKQETINRLEDLEEEILELKGDFNVVQDRITRLEKNIEQIERQMDQAGVKDIRDQIQSVIEEIEKLTEEIERNKVSHTEHRVDLTHVEKDIEDLETERTFFAQLVKAWRKSYVNEMKRALVTFDDDESTEMLEASEVLKALSGRVSTKETAQLTSQLSRVRNDRQDDLIEYSPLQRSLFQETEHWMQEVEGGEKQLLINQWKQAGSREIIELTAQGKRVSPYLVGEDLKQERERQSVMLDEQDKKLYEEILFHSVGMKLRARIDRAERWVEEMRKLMESRNDSSGVEFSIRWRPRTAETEEEMDTKDLVELLRQNPRALKDEAIDQVTKHFRTKINRAKVLMNESTEMQTLLQVLKQVLDYRRWFSFELSVKRTGDERRKPLTNTQFDKFSGGEKARAMYIPLFIATYSRYLEAGDEAPYLISLDEAFAGVDERNIADLFEVVEELGFNYIMNSQAIWGDYETVSKLAISELFRPQNADHVVVIRYLWDGQKRVMVNDEISES</sequence>
<organism evidence="4 5">
    <name type="scientific">Marinilactibacillus psychrotolerans</name>
    <dbReference type="NCBI Taxonomy" id="191770"/>
    <lineage>
        <taxon>Bacteria</taxon>
        <taxon>Bacillati</taxon>
        <taxon>Bacillota</taxon>
        <taxon>Bacilli</taxon>
        <taxon>Lactobacillales</taxon>
        <taxon>Carnobacteriaceae</taxon>
        <taxon>Marinilactibacillus</taxon>
    </lineage>
</organism>
<dbReference type="EMBL" id="JBGQQK010000051">
    <property type="protein sequence ID" value="MFL2103901.1"/>
    <property type="molecule type" value="Genomic_DNA"/>
</dbReference>
<evidence type="ECO:0000313" key="5">
    <source>
        <dbReference type="Proteomes" id="UP001625374"/>
    </source>
</evidence>
<evidence type="ECO:0000313" key="4">
    <source>
        <dbReference type="EMBL" id="MFL2103901.1"/>
    </source>
</evidence>
<feature type="coiled-coil region" evidence="1">
    <location>
        <begin position="223"/>
        <end position="458"/>
    </location>
</feature>
<dbReference type="NCBIfam" id="TIGR02680">
    <property type="entry name" value="TIGR02680 family protein"/>
    <property type="match status" value="1"/>
</dbReference>
<protein>
    <submittedName>
        <fullName evidence="4">TIGR02680 family protein</fullName>
    </submittedName>
</protein>
<evidence type="ECO:0000259" key="3">
    <source>
        <dbReference type="PROSITE" id="PS50010"/>
    </source>
</evidence>
<dbReference type="InterPro" id="IPR027417">
    <property type="entry name" value="P-loop_NTPase"/>
</dbReference>
<comment type="caution">
    <text evidence="4">The sequence shown here is derived from an EMBL/GenBank/DDBJ whole genome shotgun (WGS) entry which is preliminary data.</text>
</comment>
<gene>
    <name evidence="4" type="ORF">ACEN37_11650</name>
</gene>
<dbReference type="Proteomes" id="UP001625374">
    <property type="component" value="Unassembled WGS sequence"/>
</dbReference>
<keyword evidence="5" id="KW-1185">Reference proteome</keyword>
<dbReference type="RefSeq" id="WP_407142410.1">
    <property type="nucleotide sequence ID" value="NZ_JBGQQI010000053.1"/>
</dbReference>
<evidence type="ECO:0000256" key="2">
    <source>
        <dbReference type="SAM" id="MobiDB-lite"/>
    </source>
</evidence>
<dbReference type="InterPro" id="IPR013496">
    <property type="entry name" value="CHP02680"/>
</dbReference>
<dbReference type="Pfam" id="PF13558">
    <property type="entry name" value="SbcC_Walker_B"/>
    <property type="match status" value="1"/>
</dbReference>
<dbReference type="SUPFAM" id="SSF52540">
    <property type="entry name" value="P-loop containing nucleoside triphosphate hydrolases"/>
    <property type="match status" value="1"/>
</dbReference>
<dbReference type="Gene3D" id="3.40.50.300">
    <property type="entry name" value="P-loop containing nucleotide triphosphate hydrolases"/>
    <property type="match status" value="1"/>
</dbReference>
<feature type="region of interest" description="Disordered" evidence="2">
    <location>
        <begin position="66"/>
        <end position="88"/>
    </location>
</feature>
<name>A0ABW8ULX3_9LACT</name>
<reference evidence="4 5" key="1">
    <citation type="submission" date="2024-08" db="EMBL/GenBank/DDBJ databases">
        <authorList>
            <person name="Arias E."/>
        </authorList>
    </citation>
    <scope>NUCLEOTIDE SEQUENCE [LARGE SCALE GENOMIC DNA]</scope>
    <source>
        <strain evidence="4 5">FAM 24106</strain>
    </source>
</reference>